<dbReference type="EMBL" id="SSNY01000004">
    <property type="protein sequence ID" value="THF57886.1"/>
    <property type="molecule type" value="Genomic_DNA"/>
</dbReference>
<dbReference type="InterPro" id="IPR023346">
    <property type="entry name" value="Lysozyme-like_dom_sf"/>
</dbReference>
<organism evidence="4 5">
    <name type="scientific">Ollibium composti</name>
    <dbReference type="NCBI Taxonomy" id="2675109"/>
    <lineage>
        <taxon>Bacteria</taxon>
        <taxon>Pseudomonadati</taxon>
        <taxon>Pseudomonadota</taxon>
        <taxon>Alphaproteobacteria</taxon>
        <taxon>Hyphomicrobiales</taxon>
        <taxon>Phyllobacteriaceae</taxon>
        <taxon>Ollibium</taxon>
    </lineage>
</organism>
<proteinExistence type="inferred from homology"/>
<name>A0ABY2Q8T1_9HYPH</name>
<feature type="domain" description="Transglycosylase SLT" evidence="3">
    <location>
        <begin position="43"/>
        <end position="165"/>
    </location>
</feature>
<evidence type="ECO:0000256" key="1">
    <source>
        <dbReference type="ARBA" id="ARBA00009387"/>
    </source>
</evidence>
<evidence type="ECO:0000256" key="2">
    <source>
        <dbReference type="SAM" id="SignalP"/>
    </source>
</evidence>
<dbReference type="Pfam" id="PF01464">
    <property type="entry name" value="SLT"/>
    <property type="match status" value="1"/>
</dbReference>
<accession>A0ABY2Q8T1</accession>
<evidence type="ECO:0000313" key="5">
    <source>
        <dbReference type="Proteomes" id="UP000306441"/>
    </source>
</evidence>
<dbReference type="Gene3D" id="1.10.530.10">
    <property type="match status" value="1"/>
</dbReference>
<feature type="signal peptide" evidence="2">
    <location>
        <begin position="1"/>
        <end position="33"/>
    </location>
</feature>
<comment type="similarity">
    <text evidence="1">Belongs to the virb1 family.</text>
</comment>
<evidence type="ECO:0000259" key="3">
    <source>
        <dbReference type="Pfam" id="PF01464"/>
    </source>
</evidence>
<dbReference type="Proteomes" id="UP000306441">
    <property type="component" value="Unassembled WGS sequence"/>
</dbReference>
<dbReference type="SUPFAM" id="SSF53955">
    <property type="entry name" value="Lysozyme-like"/>
    <property type="match status" value="1"/>
</dbReference>
<comment type="caution">
    <text evidence="4">The sequence shown here is derived from an EMBL/GenBank/DDBJ whole genome shotgun (WGS) entry which is preliminary data.</text>
</comment>
<dbReference type="InterPro" id="IPR008258">
    <property type="entry name" value="Transglycosylase_SLT_dom_1"/>
</dbReference>
<feature type="chain" id="PRO_5046131782" evidence="2">
    <location>
        <begin position="34"/>
        <end position="197"/>
    </location>
</feature>
<evidence type="ECO:0000313" key="4">
    <source>
        <dbReference type="EMBL" id="THF57886.1"/>
    </source>
</evidence>
<gene>
    <name evidence="4" type="ORF">E6C48_09065</name>
</gene>
<protein>
    <submittedName>
        <fullName evidence="4">Lytic transglycosylase domain-containing protein</fullName>
    </submittedName>
</protein>
<reference evidence="4 5" key="1">
    <citation type="submission" date="2019-04" db="EMBL/GenBank/DDBJ databases">
        <title>Mesorhizobium composti sp. nov., isolated from compost.</title>
        <authorList>
            <person name="Lin S.-Y."/>
            <person name="Hameed A."/>
            <person name="Hsieh Y.-T."/>
            <person name="Young C.-C."/>
        </authorList>
    </citation>
    <scope>NUCLEOTIDE SEQUENCE [LARGE SCALE GENOMIC DNA]</scope>
    <source>
        <strain evidence="4 5">CC-YTH430</strain>
    </source>
</reference>
<keyword evidence="2" id="KW-0732">Signal</keyword>
<keyword evidence="5" id="KW-1185">Reference proteome</keyword>
<sequence length="197" mass="21289">MTAGRTPRATRRLLASALAVICLSSLAAGPAKAAANPCEAEILRAADRYGIPAGILYAVGLTETGNKGSLQPNALNIEGKAVFPRSRSEALADFERARSDGKTLIDLGCMQINHHYHASQFRSVADMLDPHRNVDYAARFLASLHARHQTWSMAVARYHAGPDNDPAQKVYVCRVIANMVAVGFGKWTANARTFCKP</sequence>
<dbReference type="RefSeq" id="WP_136356299.1">
    <property type="nucleotide sequence ID" value="NZ_SSNY01000004.1"/>
</dbReference>